<name>A0ABT6YYF2_9BACT</name>
<evidence type="ECO:0008006" key="4">
    <source>
        <dbReference type="Google" id="ProtNLM"/>
    </source>
</evidence>
<feature type="signal peptide" evidence="1">
    <location>
        <begin position="1"/>
        <end position="21"/>
    </location>
</feature>
<reference evidence="2 3" key="1">
    <citation type="submission" date="2023-05" db="EMBL/GenBank/DDBJ databases">
        <title>Novel species of genus Flectobacillus isolated from stream in China.</title>
        <authorList>
            <person name="Lu H."/>
        </authorList>
    </citation>
    <scope>NUCLEOTIDE SEQUENCE [LARGE SCALE GENOMIC DNA]</scope>
    <source>
        <strain evidence="2 3">LFS242W</strain>
    </source>
</reference>
<gene>
    <name evidence="2" type="ORF">QM481_05130</name>
</gene>
<sequence length="709" mass="81096">MMKKQLLLLGLLGMTYLSSYAQKINRKAVVERHTISVASFDTLASLSVGNGRFAFTVDATGLQSFPNYYTNGVPLGTQSVWGWHSFPNKENVKFEETLKEYNLNGRKVTYSVQGAKNAKSKEAINYYRENPHRLQLGNLGFIFKKKDGSTAQITDIVVQNQQLNPYTGQITSHFSLEGQPVTVVTICDPNQDVVSVNIQSNLLKTGQIQVFLKFPFPSNQFLDSGTNYKNPDQHQSAIVSSQTQSAIIKHQLDADQYFVRFDWNKKGTIIQNKTHEFILTPKIEDGSWEFSANFSEKTPVTTSTFSAINQRNLLAWKNFWNSGGAIDFEGSTDVRAKELERRIVLSQYLTKIQCANEQPPQETGLTYNSWYGKPHLEMHWWHGIHFALWGRVDLLEKSLDWYAKVYPNAVGIAKRQGYEGARWQKMTDPAGEESPSSVGAFLIWQQPHFIYFAELVRRQKPTKATLQKYSKLVFATADFMASYPHWDEENKRYILGKGLIPAQERFNPEETFNPTYELVYWHWALKVAQDWRKAMGLKPNEKYDKILQNLSKLPVKDGVYLATESAQDSYTNPKFLTDHPSVLGALGMLPPTPMVDMPTMQRTFDKVWDVWQWHDTWGWDFPMVAMTAARLGRPEKAIDGLMMNIRTNTYLPNGHNFQDERLRLYLPGNGGLLATIAMMCSRDDLPTGKTSFPTNGQWKVKWEGFKKMP</sequence>
<evidence type="ECO:0000313" key="2">
    <source>
        <dbReference type="EMBL" id="MDI9873897.1"/>
    </source>
</evidence>
<keyword evidence="1" id="KW-0732">Signal</keyword>
<dbReference type="InterPro" id="IPR012341">
    <property type="entry name" value="6hp_glycosidase-like_sf"/>
</dbReference>
<evidence type="ECO:0000313" key="3">
    <source>
        <dbReference type="Proteomes" id="UP001225761"/>
    </source>
</evidence>
<feature type="chain" id="PRO_5045054508" description="Glycoside hydrolase family 65" evidence="1">
    <location>
        <begin position="22"/>
        <end position="709"/>
    </location>
</feature>
<accession>A0ABT6YYF2</accession>
<comment type="caution">
    <text evidence="2">The sequence shown here is derived from an EMBL/GenBank/DDBJ whole genome shotgun (WGS) entry which is preliminary data.</text>
</comment>
<dbReference type="Gene3D" id="1.50.10.10">
    <property type="match status" value="1"/>
</dbReference>
<dbReference type="SUPFAM" id="SSF48208">
    <property type="entry name" value="Six-hairpin glycosidases"/>
    <property type="match status" value="1"/>
</dbReference>
<dbReference type="RefSeq" id="WP_283380898.1">
    <property type="nucleotide sequence ID" value="NZ_JASHIE010000003.1"/>
</dbReference>
<dbReference type="Proteomes" id="UP001225761">
    <property type="component" value="Unassembled WGS sequence"/>
</dbReference>
<evidence type="ECO:0000256" key="1">
    <source>
        <dbReference type="SAM" id="SignalP"/>
    </source>
</evidence>
<proteinExistence type="predicted"/>
<organism evidence="2 3">
    <name type="scientific">Flectobacillus rivi</name>
    <dbReference type="NCBI Taxonomy" id="2984209"/>
    <lineage>
        <taxon>Bacteria</taxon>
        <taxon>Pseudomonadati</taxon>
        <taxon>Bacteroidota</taxon>
        <taxon>Cytophagia</taxon>
        <taxon>Cytophagales</taxon>
        <taxon>Flectobacillaceae</taxon>
        <taxon>Flectobacillus</taxon>
    </lineage>
</organism>
<protein>
    <recommendedName>
        <fullName evidence="4">Glycoside hydrolase family 65</fullName>
    </recommendedName>
</protein>
<dbReference type="InterPro" id="IPR008928">
    <property type="entry name" value="6-hairpin_glycosidase_sf"/>
</dbReference>
<dbReference type="EMBL" id="JASHIE010000003">
    <property type="protein sequence ID" value="MDI9873897.1"/>
    <property type="molecule type" value="Genomic_DNA"/>
</dbReference>
<keyword evidence="3" id="KW-1185">Reference proteome</keyword>